<reference evidence="1" key="1">
    <citation type="journal article" date="2020" name="Stud. Mycol.">
        <title>101 Dothideomycetes genomes: a test case for predicting lifestyles and emergence of pathogens.</title>
        <authorList>
            <person name="Haridas S."/>
            <person name="Albert R."/>
            <person name="Binder M."/>
            <person name="Bloem J."/>
            <person name="Labutti K."/>
            <person name="Salamov A."/>
            <person name="Andreopoulos B."/>
            <person name="Baker S."/>
            <person name="Barry K."/>
            <person name="Bills G."/>
            <person name="Bluhm B."/>
            <person name="Cannon C."/>
            <person name="Castanera R."/>
            <person name="Culley D."/>
            <person name="Daum C."/>
            <person name="Ezra D."/>
            <person name="Gonzalez J."/>
            <person name="Henrissat B."/>
            <person name="Kuo A."/>
            <person name="Liang C."/>
            <person name="Lipzen A."/>
            <person name="Lutzoni F."/>
            <person name="Magnuson J."/>
            <person name="Mondo S."/>
            <person name="Nolan M."/>
            <person name="Ohm R."/>
            <person name="Pangilinan J."/>
            <person name="Park H.-J."/>
            <person name="Ramirez L."/>
            <person name="Alfaro M."/>
            <person name="Sun H."/>
            <person name="Tritt A."/>
            <person name="Yoshinaga Y."/>
            <person name="Zwiers L.-H."/>
            <person name="Turgeon B."/>
            <person name="Goodwin S."/>
            <person name="Spatafora J."/>
            <person name="Crous P."/>
            <person name="Grigoriev I."/>
        </authorList>
    </citation>
    <scope>NUCLEOTIDE SEQUENCE</scope>
    <source>
        <strain evidence="1">CBS 279.74</strain>
    </source>
</reference>
<name>A0A6G1KKS0_9PLEO</name>
<accession>A0A6G1KKS0</accession>
<dbReference type="Proteomes" id="UP000799428">
    <property type="component" value="Unassembled WGS sequence"/>
</dbReference>
<organism evidence="1 2">
    <name type="scientific">Pleomassaria siparia CBS 279.74</name>
    <dbReference type="NCBI Taxonomy" id="1314801"/>
    <lineage>
        <taxon>Eukaryota</taxon>
        <taxon>Fungi</taxon>
        <taxon>Dikarya</taxon>
        <taxon>Ascomycota</taxon>
        <taxon>Pezizomycotina</taxon>
        <taxon>Dothideomycetes</taxon>
        <taxon>Pleosporomycetidae</taxon>
        <taxon>Pleosporales</taxon>
        <taxon>Pleomassariaceae</taxon>
        <taxon>Pleomassaria</taxon>
    </lineage>
</organism>
<gene>
    <name evidence="1" type="ORF">K504DRAFT_131807</name>
</gene>
<evidence type="ECO:0000313" key="2">
    <source>
        <dbReference type="Proteomes" id="UP000799428"/>
    </source>
</evidence>
<dbReference type="EMBL" id="MU005765">
    <property type="protein sequence ID" value="KAF2713145.1"/>
    <property type="molecule type" value="Genomic_DNA"/>
</dbReference>
<dbReference type="AlphaFoldDB" id="A0A6G1KKS0"/>
<proteinExistence type="predicted"/>
<evidence type="ECO:0000313" key="1">
    <source>
        <dbReference type="EMBL" id="KAF2713145.1"/>
    </source>
</evidence>
<keyword evidence="2" id="KW-1185">Reference proteome</keyword>
<protein>
    <submittedName>
        <fullName evidence="1">Uncharacterized protein</fullName>
    </submittedName>
</protein>
<sequence>MLKYVSRLRSTRAGAYGKTRPTDEVRVRALSMSLRNSQGISWPRSMGIRTPRSAVPRVGCLYPNSLRLLLLISITGGSLLTNTSKLLLLRLLHSGRFTVVVTRAKRAELGHLYFRSIY</sequence>